<dbReference type="InterPro" id="IPR050483">
    <property type="entry name" value="CoA-transferase_III_domain"/>
</dbReference>
<dbReference type="Gene3D" id="3.40.50.10540">
    <property type="entry name" value="Crotonobetainyl-coa:carnitine coa-transferase, domain 1"/>
    <property type="match status" value="1"/>
</dbReference>
<dbReference type="PANTHER" id="PTHR48207:SF4">
    <property type="entry name" value="BLL6097 PROTEIN"/>
    <property type="match status" value="1"/>
</dbReference>
<dbReference type="GO" id="GO:0008410">
    <property type="term" value="F:CoA-transferase activity"/>
    <property type="evidence" value="ECO:0007669"/>
    <property type="project" value="TreeGrafter"/>
</dbReference>
<proteinExistence type="predicted"/>
<dbReference type="EMBL" id="JJMU01000021">
    <property type="protein sequence ID" value="KGE14952.1"/>
    <property type="molecule type" value="Genomic_DNA"/>
</dbReference>
<dbReference type="Pfam" id="PF02515">
    <property type="entry name" value="CoA_transf_3"/>
    <property type="match status" value="1"/>
</dbReference>
<dbReference type="PATRIC" id="fig|1229276.3.peg.1222"/>
<dbReference type="InterPro" id="IPR003673">
    <property type="entry name" value="CoA-Trfase_fam_III"/>
</dbReference>
<dbReference type="Gene3D" id="3.30.1540.10">
    <property type="entry name" value="formyl-coa transferase, domain 3"/>
    <property type="match status" value="1"/>
</dbReference>
<evidence type="ECO:0000313" key="3">
    <source>
        <dbReference type="Proteomes" id="UP000031802"/>
    </source>
</evidence>
<dbReference type="InterPro" id="IPR044855">
    <property type="entry name" value="CoA-Trfase_III_dom3_sf"/>
</dbReference>
<dbReference type="STRING" id="1229276.DI53_1179"/>
<dbReference type="RefSeq" id="WP_037496570.1">
    <property type="nucleotide sequence ID" value="NZ_JJMU01000021.1"/>
</dbReference>
<keyword evidence="3" id="KW-1185">Reference proteome</keyword>
<dbReference type="Proteomes" id="UP000031802">
    <property type="component" value="Unassembled WGS sequence"/>
</dbReference>
<reference evidence="3" key="1">
    <citation type="submission" date="2014-04" db="EMBL/GenBank/DDBJ databases">
        <title>Whole-Genome optical mapping and complete genome sequence of Sphingobacterium deserti sp. nov., a new spaces isolated from desert in the west of China.</title>
        <authorList>
            <person name="Teng C."/>
            <person name="Zhou Z."/>
            <person name="Li X."/>
            <person name="Chen M."/>
            <person name="Lin M."/>
            <person name="Wang L."/>
            <person name="Su S."/>
            <person name="Zhang C."/>
            <person name="Zhang W."/>
        </authorList>
    </citation>
    <scope>NUCLEOTIDE SEQUENCE [LARGE SCALE GENOMIC DNA]</scope>
    <source>
        <strain evidence="3">ACCC05744</strain>
    </source>
</reference>
<dbReference type="InterPro" id="IPR023606">
    <property type="entry name" value="CoA-Trfase_III_dom_1_sf"/>
</dbReference>
<accession>A0A0B8T1L5</accession>
<dbReference type="eggNOG" id="COG1804">
    <property type="taxonomic scope" value="Bacteria"/>
</dbReference>
<organism evidence="2 3">
    <name type="scientific">Sphingobacterium deserti</name>
    <dbReference type="NCBI Taxonomy" id="1229276"/>
    <lineage>
        <taxon>Bacteria</taxon>
        <taxon>Pseudomonadati</taxon>
        <taxon>Bacteroidota</taxon>
        <taxon>Sphingobacteriia</taxon>
        <taxon>Sphingobacteriales</taxon>
        <taxon>Sphingobacteriaceae</taxon>
        <taxon>Sphingobacterium</taxon>
    </lineage>
</organism>
<reference evidence="2 3" key="2">
    <citation type="journal article" date="2015" name="PLoS ONE">
        <title>Whole-Genome Optical Mapping and Finished Genome Sequence of Sphingobacterium deserti sp. nov., a New Species Isolated from the Western Desert of China.</title>
        <authorList>
            <person name="Teng C."/>
            <person name="Zhou Z."/>
            <person name="Molnar I."/>
            <person name="Li X."/>
            <person name="Tang R."/>
            <person name="Chen M."/>
            <person name="Wang L."/>
            <person name="Su S."/>
            <person name="Zhang W."/>
            <person name="Lin M."/>
        </authorList>
    </citation>
    <scope>NUCLEOTIDE SEQUENCE [LARGE SCALE GENOMIC DNA]</scope>
    <source>
        <strain evidence="3">ACCC05744</strain>
    </source>
</reference>
<evidence type="ECO:0000256" key="1">
    <source>
        <dbReference type="ARBA" id="ARBA00022679"/>
    </source>
</evidence>
<dbReference type="PANTHER" id="PTHR48207">
    <property type="entry name" value="SUCCINATE--HYDROXYMETHYLGLUTARATE COA-TRANSFERASE"/>
    <property type="match status" value="1"/>
</dbReference>
<gene>
    <name evidence="2" type="ORF">DI53_1179</name>
</gene>
<keyword evidence="1 2" id="KW-0808">Transferase</keyword>
<dbReference type="OrthoDB" id="9797653at2"/>
<dbReference type="AlphaFoldDB" id="A0A0B8T1L5"/>
<comment type="caution">
    <text evidence="2">The sequence shown here is derived from an EMBL/GenBank/DDBJ whole genome shotgun (WGS) entry which is preliminary data.</text>
</comment>
<dbReference type="SUPFAM" id="SSF89796">
    <property type="entry name" value="CoA-transferase family III (CaiB/BaiF)"/>
    <property type="match status" value="1"/>
</dbReference>
<name>A0A0B8T1L5_9SPHI</name>
<sequence length="383" mass="41862">MDNRPLEGLLVLEFAQFMAAPTAGLRLADLGARVIKIERPISGEAGRQIAIKNIFVDQSSLVFHTINRNKESYAADLKSESDLATIHALIKKADIITHNFRPGVMEKIGLDYEAVQKINPSIIYATVTGYGQEGPWAKKPGQDLLVQSVSGLTSLSGSAADNPVPFGLAVIDMYCATHLTQGILAALLKRSRTKKSVLVEVSLLESALDMQFEVLTTYFNDGGKLPQRSATRGGGHAYLSAPYGVYKTADGFLALAMGDLPKIADALGMPGEAYLDRATWFKERDTIMQSLGQVLAAQPTKSWLDKLEERGVWCAEVNNYHEFFAAQGFTDAQMLQDIALQDGSSLKTTRSVYNIDGKYLFSNKPAPRVGQHNEQIQADYLTP</sequence>
<protein>
    <submittedName>
        <fullName evidence="2">Formyl-CoA transferase</fullName>
    </submittedName>
</protein>
<evidence type="ECO:0000313" key="2">
    <source>
        <dbReference type="EMBL" id="KGE14952.1"/>
    </source>
</evidence>